<reference evidence="14" key="1">
    <citation type="submission" date="2017-12" db="EMBL/GenBank/DDBJ databases">
        <title>Whole genome sequencing of Acidipropionibacterium jensenii strains JS279 and JS280.</title>
        <authorList>
            <person name="Deptula P."/>
            <person name="Laine P."/>
            <person name="Smolander O.-P."/>
            <person name="Paulin L."/>
            <person name="Auvinen P."/>
            <person name="Varmanen P."/>
        </authorList>
    </citation>
    <scope>NUCLEOTIDE SEQUENCE [LARGE SCALE GENOMIC DNA]</scope>
    <source>
        <strain evidence="14">JS280</strain>
    </source>
</reference>
<evidence type="ECO:0000256" key="7">
    <source>
        <dbReference type="ARBA" id="ARBA00022989"/>
    </source>
</evidence>
<protein>
    <submittedName>
        <fullName evidence="11">PTS galactitol transporter subunit IIC</fullName>
    </submittedName>
    <submittedName>
        <fullName evidence="12">PTS system galactitol-specific EIIC component</fullName>
    </submittedName>
</protein>
<dbReference type="PANTHER" id="PTHR37324">
    <property type="entry name" value="PTS SYSTEM GALACTITOL-SPECIFIC EIIC COMPONENT"/>
    <property type="match status" value="1"/>
</dbReference>
<feature type="transmembrane region" description="Helical" evidence="9">
    <location>
        <begin position="138"/>
        <end position="161"/>
    </location>
</feature>
<dbReference type="Proteomes" id="UP000277858">
    <property type="component" value="Chromosome"/>
</dbReference>
<dbReference type="AlphaFoldDB" id="A0A3Q9UJA0"/>
<dbReference type="OrthoDB" id="9787936at2"/>
<gene>
    <name evidence="12" type="primary">gatC_2</name>
    <name evidence="11" type="ORF">C0Z10_10380</name>
    <name evidence="12" type="ORF">NCTC13652_02821</name>
</gene>
<feature type="transmembrane region" description="Helical" evidence="9">
    <location>
        <begin position="251"/>
        <end position="273"/>
    </location>
</feature>
<dbReference type="EMBL" id="LR134473">
    <property type="protein sequence ID" value="VEI04589.1"/>
    <property type="molecule type" value="Genomic_DNA"/>
</dbReference>
<dbReference type="PIRSF" id="PIRSF006304">
    <property type="entry name" value="GatC"/>
    <property type="match status" value="1"/>
</dbReference>
<keyword evidence="2" id="KW-0813">Transport</keyword>
<comment type="subcellular location">
    <subcellularLocation>
        <location evidence="1">Cell membrane</location>
        <topology evidence="1">Multi-pass membrane protein</topology>
    </subcellularLocation>
</comment>
<keyword evidence="4" id="KW-0762">Sugar transport</keyword>
<dbReference type="InterPro" id="IPR013014">
    <property type="entry name" value="PTS_EIIC_2"/>
</dbReference>
<evidence type="ECO:0000259" key="10">
    <source>
        <dbReference type="PROSITE" id="PS51104"/>
    </source>
</evidence>
<dbReference type="PROSITE" id="PS51104">
    <property type="entry name" value="PTS_EIIC_TYPE_2"/>
    <property type="match status" value="1"/>
</dbReference>
<dbReference type="GO" id="GO:0015577">
    <property type="term" value="F:galactitol transmembrane transporter activity"/>
    <property type="evidence" value="ECO:0007669"/>
    <property type="project" value="InterPro"/>
</dbReference>
<evidence type="ECO:0000256" key="8">
    <source>
        <dbReference type="ARBA" id="ARBA00023136"/>
    </source>
</evidence>
<dbReference type="Proteomes" id="UP000285875">
    <property type="component" value="Chromosome"/>
</dbReference>
<dbReference type="KEGG" id="aji:C0Z10_10380"/>
<evidence type="ECO:0000256" key="4">
    <source>
        <dbReference type="ARBA" id="ARBA00022597"/>
    </source>
</evidence>
<evidence type="ECO:0000256" key="6">
    <source>
        <dbReference type="ARBA" id="ARBA00022692"/>
    </source>
</evidence>
<dbReference type="Pfam" id="PF03611">
    <property type="entry name" value="EIIC-GAT"/>
    <property type="match status" value="1"/>
</dbReference>
<evidence type="ECO:0000313" key="11">
    <source>
        <dbReference type="EMBL" id="AZZ40087.1"/>
    </source>
</evidence>
<evidence type="ECO:0000256" key="5">
    <source>
        <dbReference type="ARBA" id="ARBA00022683"/>
    </source>
</evidence>
<accession>A0A3Q9UJA0</accession>
<keyword evidence="8 9" id="KW-0472">Membrane</keyword>
<feature type="transmembrane region" description="Helical" evidence="9">
    <location>
        <begin position="418"/>
        <end position="435"/>
    </location>
</feature>
<dbReference type="EMBL" id="CP025570">
    <property type="protein sequence ID" value="AZZ40087.1"/>
    <property type="molecule type" value="Genomic_DNA"/>
</dbReference>
<evidence type="ECO:0000313" key="12">
    <source>
        <dbReference type="EMBL" id="VEI04589.1"/>
    </source>
</evidence>
<name>A0A3Q9UJA0_9ACTN</name>
<feature type="transmembrane region" description="Helical" evidence="9">
    <location>
        <begin position="228"/>
        <end position="245"/>
    </location>
</feature>
<keyword evidence="6 9" id="KW-0812">Transmembrane</keyword>
<feature type="transmembrane region" description="Helical" evidence="9">
    <location>
        <begin position="441"/>
        <end position="465"/>
    </location>
</feature>
<dbReference type="RefSeq" id="WP_028703164.1">
    <property type="nucleotide sequence ID" value="NZ_CP025570.1"/>
</dbReference>
<sequence length="495" mass="53473">MGTVTTVIQYILGLGASVVLPIIIFLLSLFFRMKPGKAIRAALTIGIGFIGINLVIGLLGSTLGPAAQRMIENTGLNLPIIDAGWPVAAAISFGTAKVVPWIFVLGIAINLAMIGLRWTTTLNVDMWNFWHFIFSSAFVYIATGNFWLGLAVGLITLVIVLKLADICAPIIQDYYKIPGVTTAHTDTVSWAPVGWCINKVLDHVPGFRHNKMTPDYVQEKFGSWAEPMVMGTILGGVIGLLAYFPDLTGGAWGSGIKGIVTVAISMGAVMLLLPRMVALLMEGLIPLSDSAQEWIKARYPDRELNIGLDAAILVGYPANMSVAIILVPITLALGVLMSYAHLNQMLPFTDLADTPFFAVWATTWCRGNIARGTVIGTFFVACMLTIGTFMAPATTILAHQANFTIPQGASQISSIDSGAHLIAYFFAFFFVFGQAKAYGTAFIVFSIILLTIAVVCYVVFFAHVLRGGKPGMEDRERYMTKEELQAEAEAAEAGW</sequence>
<dbReference type="PANTHER" id="PTHR37324:SF2">
    <property type="entry name" value="PTS SYSTEM GALACTITOL-SPECIFIC EIIC COMPONENT"/>
    <property type="match status" value="1"/>
</dbReference>
<dbReference type="GO" id="GO:0005886">
    <property type="term" value="C:plasma membrane"/>
    <property type="evidence" value="ECO:0007669"/>
    <property type="project" value="UniProtKB-SubCell"/>
</dbReference>
<evidence type="ECO:0000313" key="13">
    <source>
        <dbReference type="Proteomes" id="UP000277858"/>
    </source>
</evidence>
<evidence type="ECO:0000256" key="9">
    <source>
        <dbReference type="SAM" id="Phobius"/>
    </source>
</evidence>
<organism evidence="11 14">
    <name type="scientific">Acidipropionibacterium jensenii</name>
    <dbReference type="NCBI Taxonomy" id="1749"/>
    <lineage>
        <taxon>Bacteria</taxon>
        <taxon>Bacillati</taxon>
        <taxon>Actinomycetota</taxon>
        <taxon>Actinomycetes</taxon>
        <taxon>Propionibacteriales</taxon>
        <taxon>Propionibacteriaceae</taxon>
        <taxon>Acidipropionibacterium</taxon>
    </lineage>
</organism>
<dbReference type="InterPro" id="IPR004703">
    <property type="entry name" value="PTS_sugar-sp_permease"/>
</dbReference>
<keyword evidence="7 9" id="KW-1133">Transmembrane helix</keyword>
<keyword evidence="13" id="KW-1185">Reference proteome</keyword>
<dbReference type="GO" id="GO:0009401">
    <property type="term" value="P:phosphoenolpyruvate-dependent sugar phosphotransferase system"/>
    <property type="evidence" value="ECO:0007669"/>
    <property type="project" value="UniProtKB-KW"/>
</dbReference>
<evidence type="ECO:0000256" key="1">
    <source>
        <dbReference type="ARBA" id="ARBA00004651"/>
    </source>
</evidence>
<reference evidence="12 13" key="2">
    <citation type="submission" date="2018-12" db="EMBL/GenBank/DDBJ databases">
        <authorList>
            <consortium name="Pathogen Informatics"/>
        </authorList>
    </citation>
    <scope>NUCLEOTIDE SEQUENCE [LARGE SCALE GENOMIC DNA]</scope>
    <source>
        <strain evidence="12 13">NCTC13652</strain>
    </source>
</reference>
<reference evidence="11" key="3">
    <citation type="journal article" date="2019" name="Microorganisms">
        <title>Red-Brown Pigmentation of Acidipropionibacterium jensenii Is Tied to Haemolytic Activity and cyl-Like Gene Cluster.</title>
        <authorList>
            <person name="Deptula P."/>
            <person name="Loivamaa I."/>
            <person name="Smolander O.P."/>
            <person name="Laine P."/>
            <person name="Roberts R.J."/>
            <person name="Piironen V."/>
            <person name="Paulin L."/>
            <person name="Savijoki K."/>
            <person name="Auvinen P."/>
            <person name="Varmanen P."/>
        </authorList>
    </citation>
    <scope>NUCLEOTIDE SEQUENCE</scope>
    <source>
        <strain evidence="11">JS280</strain>
    </source>
</reference>
<evidence type="ECO:0000256" key="3">
    <source>
        <dbReference type="ARBA" id="ARBA00022475"/>
    </source>
</evidence>
<keyword evidence="5" id="KW-0598">Phosphotransferase system</keyword>
<proteinExistence type="predicted"/>
<dbReference type="GeneID" id="82883871"/>
<dbReference type="InterPro" id="IPR013853">
    <property type="entry name" value="EIIC-GAT"/>
</dbReference>
<feature type="transmembrane region" description="Helical" evidence="9">
    <location>
        <begin position="374"/>
        <end position="397"/>
    </location>
</feature>
<evidence type="ECO:0000256" key="2">
    <source>
        <dbReference type="ARBA" id="ARBA00022448"/>
    </source>
</evidence>
<feature type="transmembrane region" description="Helical" evidence="9">
    <location>
        <begin position="43"/>
        <end position="64"/>
    </location>
</feature>
<feature type="transmembrane region" description="Helical" evidence="9">
    <location>
        <begin position="322"/>
        <end position="342"/>
    </location>
</feature>
<dbReference type="STRING" id="1122997.GCA_000425285_01596"/>
<evidence type="ECO:0000313" key="14">
    <source>
        <dbReference type="Proteomes" id="UP000285875"/>
    </source>
</evidence>
<feature type="domain" description="PTS EIIC type-2" evidence="10">
    <location>
        <begin position="8"/>
        <end position="457"/>
    </location>
</feature>
<keyword evidence="3" id="KW-1003">Cell membrane</keyword>
<feature type="transmembrane region" description="Helical" evidence="9">
    <location>
        <begin position="6"/>
        <end position="31"/>
    </location>
</feature>